<dbReference type="InterPro" id="IPR011992">
    <property type="entry name" value="EF-hand-dom_pair"/>
</dbReference>
<evidence type="ECO:0000259" key="1">
    <source>
        <dbReference type="PROSITE" id="PS50222"/>
    </source>
</evidence>
<dbReference type="PANTHER" id="PTHR20875:SF0">
    <property type="entry name" value="GH12158P"/>
    <property type="match status" value="1"/>
</dbReference>
<dbReference type="KEGG" id="aaf:AURANDRAFT_65727"/>
<proteinExistence type="predicted"/>
<accession>F0YEY6</accession>
<dbReference type="InterPro" id="IPR052603">
    <property type="entry name" value="EFCB6"/>
</dbReference>
<dbReference type="PANTHER" id="PTHR20875">
    <property type="entry name" value="EF-HAND CALCIUM-BINDING DOMAIN-CONTAINING PROTEIN 6-RELATED"/>
    <property type="match status" value="1"/>
</dbReference>
<dbReference type="EMBL" id="GL833135">
    <property type="protein sequence ID" value="EGB06392.1"/>
    <property type="molecule type" value="Genomic_DNA"/>
</dbReference>
<reference evidence="2 3" key="1">
    <citation type="journal article" date="2011" name="Proc. Natl. Acad. Sci. U.S.A.">
        <title>Niche of harmful alga Aureococcus anophagefferens revealed through ecogenomics.</title>
        <authorList>
            <person name="Gobler C.J."/>
            <person name="Berry D.L."/>
            <person name="Dyhrman S.T."/>
            <person name="Wilhelm S.W."/>
            <person name="Salamov A."/>
            <person name="Lobanov A.V."/>
            <person name="Zhang Y."/>
            <person name="Collier J.L."/>
            <person name="Wurch L.L."/>
            <person name="Kustka A.B."/>
            <person name="Dill B.D."/>
            <person name="Shah M."/>
            <person name="VerBerkmoes N.C."/>
            <person name="Kuo A."/>
            <person name="Terry A."/>
            <person name="Pangilinan J."/>
            <person name="Lindquist E.A."/>
            <person name="Lucas S."/>
            <person name="Paulsen I.T."/>
            <person name="Hattenrath-Lehmann T.K."/>
            <person name="Talmage S.C."/>
            <person name="Walker E.A."/>
            <person name="Koch F."/>
            <person name="Burson A.M."/>
            <person name="Marcoval M.A."/>
            <person name="Tang Y.Z."/>
            <person name="Lecleir G.R."/>
            <person name="Coyne K.J."/>
            <person name="Berg G.M."/>
            <person name="Bertrand E.M."/>
            <person name="Saito M.A."/>
            <person name="Gladyshev V.N."/>
            <person name="Grigoriev I.V."/>
        </authorList>
    </citation>
    <scope>NUCLEOTIDE SEQUENCE [LARGE SCALE GENOMIC DNA]</scope>
    <source>
        <strain evidence="3">CCMP 1984</strain>
    </source>
</reference>
<evidence type="ECO:0000313" key="3">
    <source>
        <dbReference type="Proteomes" id="UP000002729"/>
    </source>
</evidence>
<name>F0YEY6_AURAN</name>
<dbReference type="OrthoDB" id="190897at2759"/>
<dbReference type="GO" id="GO:0005509">
    <property type="term" value="F:calcium ion binding"/>
    <property type="evidence" value="ECO:0007669"/>
    <property type="project" value="InterPro"/>
</dbReference>
<protein>
    <recommendedName>
        <fullName evidence="1">EF-hand domain-containing protein</fullName>
    </recommendedName>
</protein>
<dbReference type="SUPFAM" id="SSF47473">
    <property type="entry name" value="EF-hand"/>
    <property type="match status" value="3"/>
</dbReference>
<sequence length="1211" mass="133804">MAPAAHHATLSAACRELRSVIVAGAEAVGADAGTSAYGVWLSRTLGERGLSRTVPTHVDVLCELLVAYNRENGWRLEASALKAWAASFDGAGDERVGAEDVERFARCAGGAWRGGSAAEPPLSARDWVVAFTTGDDDADALVTQIRDGLRRRGRDVRRLESAFAAALTDEGKGAKTLPIAAAVRALTRSWGGREDTRLVRVAGRALRGGAFCDRGSTAADPKAHRGGAVDCARLVAAVRRSFLAPVDGALFADVDRRRVGAVDVDGFDDALDDLGEWLLADGPLLFDDERAAVLDCTAGADGLVDYETLYEWLLHYGQAPEEEETYAPETPYVRTPARFRDDDARASRASLGYDGDRRRPPPTALAGDAQMGDVARRLRAALKDLRLRYGGPVDLERAFERFDRRGRGVVESPDFLHVLHSLNLSAQDTRAISRRFDKYGDCVDYRDFIRFAEQDYNELTFLARHVADKLGDQQRRGLDVLLPFTMGDRAGHGLLPARDFADALAALDLDLTDADIGDLAAHFARPNDPDYVDYRDFLKFVREHGGHRPERPRVHRSVDGGDYDGLRGATPHAARPDHSPLRSAGDAFLRTRADFFAEPALAQDDPLNFERRRDVVVATFRGADGEGDGRLTADEFLVALHRLDVFPLDEGLDALDAADVRGLYEFFDDDEGKGVDVDELLSLALDRAVVAHAHGRDAILARANAAAARSGASLDGDIVRDVAEYLVRHDRRRDGCCKQAALEKALRWTGISSELAPLDLEELLDALRVEEPAGRSSAASAKKKAPPRSDYALFLERVLDSEAPARRVARRPEPARKPPKQARRLFGAACAKLFDARAAIPRALRGRRPAPRRRRRRRRLRRRLDDLGEWLLADGPLLFDDERAAVLDCTAGADGLVDYETLYEWLLHYGQAPEEEETYAPETPYVRTPARFRDDDARASRASLGYDGDRRRPPPTALAGDAQMGDVARRLRAALKDLRLRYGGPVDLERAFERFDRRGRGVVESPDFLHVLHSLNLSAQDTRAISRRFDKYGDCVDYRDFIRFAEQDYNELTFLARHVADKLGDQQRRGLDVLLPFTMGDRAGHGLLPARDFADALAALDLDLTDADIGDLAAHFARPNDPDYVDYRDFLKFVREHGGHRPERPRVHRSVDGGDYDGLRGATPHAARPDHSPLRSAGDAFLRTRADFFAEPALAQDDPLNFVDDAGAWRS</sequence>
<dbReference type="InterPro" id="IPR002048">
    <property type="entry name" value="EF_hand_dom"/>
</dbReference>
<dbReference type="RefSeq" id="XP_009038968.1">
    <property type="nucleotide sequence ID" value="XM_009040720.1"/>
</dbReference>
<dbReference type="PROSITE" id="PS50222">
    <property type="entry name" value="EF_HAND_2"/>
    <property type="match status" value="1"/>
</dbReference>
<feature type="domain" description="EF-hand" evidence="1">
    <location>
        <begin position="611"/>
        <end position="646"/>
    </location>
</feature>
<dbReference type="GeneID" id="20225479"/>
<dbReference type="InParanoid" id="F0YEY6"/>
<gene>
    <name evidence="2" type="ORF">AURANDRAFT_65727</name>
</gene>
<dbReference type="Proteomes" id="UP000002729">
    <property type="component" value="Unassembled WGS sequence"/>
</dbReference>
<evidence type="ECO:0000313" key="2">
    <source>
        <dbReference type="EMBL" id="EGB06392.1"/>
    </source>
</evidence>
<dbReference type="Gene3D" id="1.10.238.10">
    <property type="entry name" value="EF-hand"/>
    <property type="match status" value="3"/>
</dbReference>
<dbReference type="AlphaFoldDB" id="F0YEY6"/>
<organism evidence="3">
    <name type="scientific">Aureococcus anophagefferens</name>
    <name type="common">Harmful bloom alga</name>
    <dbReference type="NCBI Taxonomy" id="44056"/>
    <lineage>
        <taxon>Eukaryota</taxon>
        <taxon>Sar</taxon>
        <taxon>Stramenopiles</taxon>
        <taxon>Ochrophyta</taxon>
        <taxon>Pelagophyceae</taxon>
        <taxon>Pelagomonadales</taxon>
        <taxon>Pelagomonadaceae</taxon>
        <taxon>Aureococcus</taxon>
    </lineage>
</organism>
<keyword evidence="3" id="KW-1185">Reference proteome</keyword>
<dbReference type="SMART" id="SM00054">
    <property type="entry name" value="EFh"/>
    <property type="match status" value="3"/>
</dbReference>